<dbReference type="Proteomes" id="UP000266327">
    <property type="component" value="Unassembled WGS sequence"/>
</dbReference>
<keyword evidence="2" id="KW-1185">Reference proteome</keyword>
<accession>A0A3A3GNM4</accession>
<evidence type="ECO:0000313" key="1">
    <source>
        <dbReference type="EMBL" id="RJG03916.1"/>
    </source>
</evidence>
<dbReference type="RefSeq" id="WP_119787400.1">
    <property type="nucleotide sequence ID" value="NZ_QYUQ01000002.1"/>
</dbReference>
<dbReference type="EMBL" id="QYUQ01000002">
    <property type="protein sequence ID" value="RJG03916.1"/>
    <property type="molecule type" value="Genomic_DNA"/>
</dbReference>
<proteinExistence type="predicted"/>
<dbReference type="OrthoDB" id="338237at2"/>
<dbReference type="AlphaFoldDB" id="A0A3A3GNM4"/>
<organism evidence="1 2">
    <name type="scientific">Noviherbaspirillum sedimenti</name>
    <dbReference type="NCBI Taxonomy" id="2320865"/>
    <lineage>
        <taxon>Bacteria</taxon>
        <taxon>Pseudomonadati</taxon>
        <taxon>Pseudomonadota</taxon>
        <taxon>Betaproteobacteria</taxon>
        <taxon>Burkholderiales</taxon>
        <taxon>Oxalobacteraceae</taxon>
        <taxon>Noviherbaspirillum</taxon>
    </lineage>
</organism>
<dbReference type="Pfam" id="PF09351">
    <property type="entry name" value="DUF1993"/>
    <property type="match status" value="1"/>
</dbReference>
<dbReference type="InterPro" id="IPR018531">
    <property type="entry name" value="DUF1993"/>
</dbReference>
<evidence type="ECO:0000313" key="2">
    <source>
        <dbReference type="Proteomes" id="UP000266327"/>
    </source>
</evidence>
<dbReference type="SUPFAM" id="SSF109854">
    <property type="entry name" value="DinB/YfiT-like putative metalloenzymes"/>
    <property type="match status" value="1"/>
</dbReference>
<reference evidence="2" key="1">
    <citation type="submission" date="2018-09" db="EMBL/GenBank/DDBJ databases">
        <authorList>
            <person name="Zhu H."/>
        </authorList>
    </citation>
    <scope>NUCLEOTIDE SEQUENCE [LARGE SCALE GENOMIC DNA]</scope>
    <source>
        <strain evidence="2">K1S02-23</strain>
    </source>
</reference>
<gene>
    <name evidence="1" type="ORF">D3878_21890</name>
</gene>
<dbReference type="InterPro" id="IPR034660">
    <property type="entry name" value="DinB/YfiT-like"/>
</dbReference>
<dbReference type="PANTHER" id="PTHR36922:SF1">
    <property type="entry name" value="DUF1993 DOMAIN-CONTAINING PROTEIN"/>
    <property type="match status" value="1"/>
</dbReference>
<dbReference type="PANTHER" id="PTHR36922">
    <property type="entry name" value="BLL2446 PROTEIN"/>
    <property type="match status" value="1"/>
</dbReference>
<sequence length="169" mass="18851">MTISMYAASVPLLKQVLQSLDTILSKAELHASDKKIEPAALLQARLYPDMFPLVQQVQIATDNAKGIAARLAGVDIPSFPDTEQTFEELHARIAKTLDFINAIKPEQVNGSEDRQVVVYKGSPYEMQFQGQTYLIHFGVPNFLFHVTTAYAILRHNGVEIGKEDFIGKF</sequence>
<protein>
    <submittedName>
        <fullName evidence="1">DUF1993 domain-containing protein</fullName>
    </submittedName>
</protein>
<name>A0A3A3GNM4_9BURK</name>
<comment type="caution">
    <text evidence="1">The sequence shown here is derived from an EMBL/GenBank/DDBJ whole genome shotgun (WGS) entry which is preliminary data.</text>
</comment>
<dbReference type="Gene3D" id="1.20.120.450">
    <property type="entry name" value="dinb family like domain"/>
    <property type="match status" value="1"/>
</dbReference>